<reference evidence="1 2" key="1">
    <citation type="submission" date="2020-12" db="EMBL/GenBank/DDBJ databases">
        <title>HMF7856_wgs.fasta genome submission.</title>
        <authorList>
            <person name="Kang H."/>
            <person name="Kim H."/>
            <person name="Joh K."/>
        </authorList>
    </citation>
    <scope>NUCLEOTIDE SEQUENCE [LARGE SCALE GENOMIC DNA]</scope>
    <source>
        <strain evidence="1 2">HMF7856</strain>
    </source>
</reference>
<protein>
    <submittedName>
        <fullName evidence="1">DUF1543 domain-containing protein</fullName>
    </submittedName>
</protein>
<sequence>MNNKLFMLMLGCCPPGRHTEQHDIFFSVGTSLKELVPGIIKFWPEANGRIHVDAWREVNYVGGYKIEVVEKGSNEQTGNTDAKLFFINLGGYQRGLFDEPHKKLVTVQPNMSKAIAWAKETEFFKTVHFEGANSHIDDKFGVDVDDIYEIEDILPAWEKQRFTLRITPTEEQAEDEIHLGYFKLANL</sequence>
<name>A0A6I4HXG6_9SPHI</name>
<evidence type="ECO:0000313" key="1">
    <source>
        <dbReference type="EMBL" id="QQL51404.1"/>
    </source>
</evidence>
<dbReference type="EMBL" id="CP066775">
    <property type="protein sequence ID" value="QQL51404.1"/>
    <property type="molecule type" value="Genomic_DNA"/>
</dbReference>
<organism evidence="1 2">
    <name type="scientific">Mucilaginibacter ginkgonis</name>
    <dbReference type="NCBI Taxonomy" id="2682091"/>
    <lineage>
        <taxon>Bacteria</taxon>
        <taxon>Pseudomonadati</taxon>
        <taxon>Bacteroidota</taxon>
        <taxon>Sphingobacteriia</taxon>
        <taxon>Sphingobacteriales</taxon>
        <taxon>Sphingobacteriaceae</taxon>
        <taxon>Mucilaginibacter</taxon>
    </lineage>
</organism>
<keyword evidence="2" id="KW-1185">Reference proteome</keyword>
<dbReference type="KEGG" id="mgik:GO620_008170"/>
<dbReference type="Proteomes" id="UP000429232">
    <property type="component" value="Chromosome"/>
</dbReference>
<accession>A0A6I4HXG6</accession>
<dbReference type="RefSeq" id="WP_157524111.1">
    <property type="nucleotide sequence ID" value="NZ_CP066775.1"/>
</dbReference>
<evidence type="ECO:0000313" key="2">
    <source>
        <dbReference type="Proteomes" id="UP000429232"/>
    </source>
</evidence>
<proteinExistence type="predicted"/>
<dbReference type="AlphaFoldDB" id="A0A6I4HXG6"/>
<dbReference type="Pfam" id="PF07566">
    <property type="entry name" value="DUF1543"/>
    <property type="match status" value="1"/>
</dbReference>
<gene>
    <name evidence="1" type="ORF">GO620_008170</name>
</gene>
<dbReference type="Gene3D" id="3.10.20.10">
    <property type="match status" value="2"/>
</dbReference>
<dbReference type="InterPro" id="IPR011440">
    <property type="entry name" value="DUF1543"/>
</dbReference>